<organism evidence="2 3">
    <name type="scientific">Pseudomonas vanderleydeniana</name>
    <dbReference type="NCBI Taxonomy" id="2745495"/>
    <lineage>
        <taxon>Bacteria</taxon>
        <taxon>Pseudomonadati</taxon>
        <taxon>Pseudomonadota</taxon>
        <taxon>Gammaproteobacteria</taxon>
        <taxon>Pseudomonadales</taxon>
        <taxon>Pseudomonadaceae</taxon>
        <taxon>Pseudomonas</taxon>
    </lineage>
</organism>
<feature type="transmembrane region" description="Helical" evidence="1">
    <location>
        <begin position="81"/>
        <end position="103"/>
    </location>
</feature>
<evidence type="ECO:0000256" key="1">
    <source>
        <dbReference type="SAM" id="Phobius"/>
    </source>
</evidence>
<name>A0A9E6TUR8_9PSED</name>
<dbReference type="KEGG" id="pvw:HU752_014800"/>
<dbReference type="RefSeq" id="WP_186685556.1">
    <property type="nucleotide sequence ID" value="NZ_CP077093.1"/>
</dbReference>
<feature type="transmembrane region" description="Helical" evidence="1">
    <location>
        <begin position="109"/>
        <end position="129"/>
    </location>
</feature>
<reference evidence="2 3" key="2">
    <citation type="journal article" date="2021" name="Microorganisms">
        <title>The Ever-Expanding Pseudomonas Genus: Description of 43 New Species and Partition of the Pseudomonas putida Group.</title>
        <authorList>
            <person name="Girard L."/>
            <person name="Lood C."/>
            <person name="Hofte M."/>
            <person name="Vandamme P."/>
            <person name="Rokni-Zadeh H."/>
            <person name="van Noort V."/>
            <person name="Lavigne R."/>
            <person name="De Mot R."/>
        </authorList>
    </citation>
    <scope>NUCLEOTIDE SEQUENCE [LARGE SCALE GENOMIC DNA]</scope>
    <source>
        <strain evidence="2 3">RW8P3</strain>
    </source>
</reference>
<dbReference type="Proteomes" id="UP000634530">
    <property type="component" value="Chromosome"/>
</dbReference>
<proteinExistence type="predicted"/>
<accession>A0A9E6TUR8</accession>
<dbReference type="AlphaFoldDB" id="A0A9E6TUR8"/>
<sequence length="144" mass="15852">MPGLLTLRICLTICALIGLLPVTALFIYGTLAVFIPLLFTDLPAKGILWVLSVFGVSVFSLWSGWKIYARAMAETPALSRKWLFLAGAIASTAWGAVIGWGMWGKMPQALPFFMMPGVTSCLMLSIVSWRWKRNRESQATAIPD</sequence>
<gene>
    <name evidence="2" type="ORF">HU752_014800</name>
</gene>
<protein>
    <submittedName>
        <fullName evidence="2">Uncharacterized protein</fullName>
    </submittedName>
</protein>
<evidence type="ECO:0000313" key="2">
    <source>
        <dbReference type="EMBL" id="QXI31124.1"/>
    </source>
</evidence>
<keyword evidence="1" id="KW-0812">Transmembrane</keyword>
<feature type="transmembrane region" description="Helical" evidence="1">
    <location>
        <begin position="9"/>
        <end position="35"/>
    </location>
</feature>
<feature type="transmembrane region" description="Helical" evidence="1">
    <location>
        <begin position="47"/>
        <end position="69"/>
    </location>
</feature>
<evidence type="ECO:0000313" key="3">
    <source>
        <dbReference type="Proteomes" id="UP000634530"/>
    </source>
</evidence>
<keyword evidence="1" id="KW-0472">Membrane</keyword>
<keyword evidence="1" id="KW-1133">Transmembrane helix</keyword>
<dbReference type="EMBL" id="CP077093">
    <property type="protein sequence ID" value="QXI31124.1"/>
    <property type="molecule type" value="Genomic_DNA"/>
</dbReference>
<reference evidence="2 3" key="1">
    <citation type="journal article" date="2020" name="Microorganisms">
        <title>Reliable Identification of Environmental Pseudomonas Isolates Using the rpoD Gene.</title>
        <authorList>
            <consortium name="The Broad Institute Genome Sequencing Platform"/>
            <person name="Girard L."/>
            <person name="Lood C."/>
            <person name="Rokni-Zadeh H."/>
            <person name="van Noort V."/>
            <person name="Lavigne R."/>
            <person name="De Mot R."/>
        </authorList>
    </citation>
    <scope>NUCLEOTIDE SEQUENCE [LARGE SCALE GENOMIC DNA]</scope>
    <source>
        <strain evidence="2 3">RW8P3</strain>
    </source>
</reference>
<keyword evidence="3" id="KW-1185">Reference proteome</keyword>